<dbReference type="OMA" id="PEEYWQS"/>
<dbReference type="OrthoDB" id="7333885at2759"/>
<dbReference type="HOGENOM" id="CLU_3020551_0_0_1"/>
<feature type="non-terminal residue" evidence="4">
    <location>
        <position position="70"/>
    </location>
</feature>
<dbReference type="AlphaFoldDB" id="D8QTN9"/>
<keyword evidence="5" id="KW-1185">Reference proteome</keyword>
<dbReference type="InParanoid" id="D8QTN9"/>
<dbReference type="eggNOG" id="ENOG502S6YD">
    <property type="taxonomic scope" value="Eukaryota"/>
</dbReference>
<reference evidence="4 5" key="1">
    <citation type="journal article" date="2011" name="Science">
        <title>The Selaginella genome identifies genetic changes associated with the evolution of vascular plants.</title>
        <authorList>
            <person name="Banks J.A."/>
            <person name="Nishiyama T."/>
            <person name="Hasebe M."/>
            <person name="Bowman J.L."/>
            <person name="Gribskov M."/>
            <person name="dePamphilis C."/>
            <person name="Albert V.A."/>
            <person name="Aono N."/>
            <person name="Aoyama T."/>
            <person name="Ambrose B.A."/>
            <person name="Ashton N.W."/>
            <person name="Axtell M.J."/>
            <person name="Barker E."/>
            <person name="Barker M.S."/>
            <person name="Bennetzen J.L."/>
            <person name="Bonawitz N.D."/>
            <person name="Chapple C."/>
            <person name="Cheng C."/>
            <person name="Correa L.G."/>
            <person name="Dacre M."/>
            <person name="DeBarry J."/>
            <person name="Dreyer I."/>
            <person name="Elias M."/>
            <person name="Engstrom E.M."/>
            <person name="Estelle M."/>
            <person name="Feng L."/>
            <person name="Finet C."/>
            <person name="Floyd S.K."/>
            <person name="Frommer W.B."/>
            <person name="Fujita T."/>
            <person name="Gramzow L."/>
            <person name="Gutensohn M."/>
            <person name="Harholt J."/>
            <person name="Hattori M."/>
            <person name="Heyl A."/>
            <person name="Hirai T."/>
            <person name="Hiwatashi Y."/>
            <person name="Ishikawa M."/>
            <person name="Iwata M."/>
            <person name="Karol K.G."/>
            <person name="Koehler B."/>
            <person name="Kolukisaoglu U."/>
            <person name="Kubo M."/>
            <person name="Kurata T."/>
            <person name="Lalonde S."/>
            <person name="Li K."/>
            <person name="Li Y."/>
            <person name="Litt A."/>
            <person name="Lyons E."/>
            <person name="Manning G."/>
            <person name="Maruyama T."/>
            <person name="Michael T.P."/>
            <person name="Mikami K."/>
            <person name="Miyazaki S."/>
            <person name="Morinaga S."/>
            <person name="Murata T."/>
            <person name="Mueller-Roeber B."/>
            <person name="Nelson D.R."/>
            <person name="Obara M."/>
            <person name="Oguri Y."/>
            <person name="Olmstead R.G."/>
            <person name="Onodera N."/>
            <person name="Petersen B.L."/>
            <person name="Pils B."/>
            <person name="Prigge M."/>
            <person name="Rensing S.A."/>
            <person name="Riano-Pachon D.M."/>
            <person name="Roberts A.W."/>
            <person name="Sato Y."/>
            <person name="Scheller H.V."/>
            <person name="Schulz B."/>
            <person name="Schulz C."/>
            <person name="Shakirov E.V."/>
            <person name="Shibagaki N."/>
            <person name="Shinohara N."/>
            <person name="Shippen D.E."/>
            <person name="Soerensen I."/>
            <person name="Sotooka R."/>
            <person name="Sugimoto N."/>
            <person name="Sugita M."/>
            <person name="Sumikawa N."/>
            <person name="Tanurdzic M."/>
            <person name="Theissen G."/>
            <person name="Ulvskov P."/>
            <person name="Wakazuki S."/>
            <person name="Weng J.K."/>
            <person name="Willats W.W."/>
            <person name="Wipf D."/>
            <person name="Wolf P.G."/>
            <person name="Yang L."/>
            <person name="Zimmer A.D."/>
            <person name="Zhu Q."/>
            <person name="Mitros T."/>
            <person name="Hellsten U."/>
            <person name="Loque D."/>
            <person name="Otillar R."/>
            <person name="Salamov A."/>
            <person name="Schmutz J."/>
            <person name="Shapiro H."/>
            <person name="Lindquist E."/>
            <person name="Lucas S."/>
            <person name="Rokhsar D."/>
            <person name="Grigoriev I.V."/>
        </authorList>
    </citation>
    <scope>NUCLEOTIDE SEQUENCE [LARGE SCALE GENOMIC DNA]</scope>
</reference>
<evidence type="ECO:0000256" key="1">
    <source>
        <dbReference type="SAM" id="MobiDB-lite"/>
    </source>
</evidence>
<feature type="non-terminal residue" evidence="4">
    <location>
        <position position="1"/>
    </location>
</feature>
<accession>D8QTN9</accession>
<dbReference type="Gramene" id="EFJ37145">
    <property type="protein sequence ID" value="EFJ37145"/>
    <property type="gene ID" value="SELMODRAFT_69660"/>
</dbReference>
<name>D8QTN9_SELML</name>
<dbReference type="KEGG" id="smo:SELMODRAFT_69660"/>
<keyword evidence="2" id="KW-1133">Transmembrane helix</keyword>
<proteinExistence type="predicted"/>
<dbReference type="STRING" id="88036.D8QTN9"/>
<gene>
    <name evidence="3" type="ORF">SELMODRAFT_49680</name>
    <name evidence="4" type="ORF">SELMODRAFT_69660</name>
</gene>
<feature type="transmembrane region" description="Helical" evidence="2">
    <location>
        <begin position="40"/>
        <end position="65"/>
    </location>
</feature>
<dbReference type="EMBL" id="GL377566">
    <property type="protein sequence ID" value="EFJ37145.1"/>
    <property type="molecule type" value="Genomic_DNA"/>
</dbReference>
<protein>
    <submittedName>
        <fullName evidence="4">Uncharacterized protein</fullName>
    </submittedName>
</protein>
<dbReference type="KEGG" id="smo:SELMODRAFT_49680"/>
<evidence type="ECO:0000313" key="4">
    <source>
        <dbReference type="EMBL" id="EFJ37145.1"/>
    </source>
</evidence>
<keyword evidence="2" id="KW-0812">Transmembrane</keyword>
<dbReference type="Gramene" id="EFJ08664">
    <property type="protein sequence ID" value="EFJ08664"/>
    <property type="gene ID" value="SELMODRAFT_49680"/>
</dbReference>
<sequence length="70" mass="7778">GGDGGSSSKEKRKFITKEEEPEEYWQSAAEREGRGPMSTLLPYIVIFGFSTPFVILALGFANGWIKIPVR</sequence>
<evidence type="ECO:0000313" key="5">
    <source>
        <dbReference type="Proteomes" id="UP000001514"/>
    </source>
</evidence>
<evidence type="ECO:0000256" key="2">
    <source>
        <dbReference type="SAM" id="Phobius"/>
    </source>
</evidence>
<dbReference type="Proteomes" id="UP000001514">
    <property type="component" value="Unassembled WGS sequence"/>
</dbReference>
<feature type="region of interest" description="Disordered" evidence="1">
    <location>
        <begin position="1"/>
        <end position="30"/>
    </location>
</feature>
<dbReference type="EMBL" id="GL377671">
    <property type="protein sequence ID" value="EFJ08664.1"/>
    <property type="molecule type" value="Genomic_DNA"/>
</dbReference>
<organism evidence="5">
    <name type="scientific">Selaginella moellendorffii</name>
    <name type="common">Spikemoss</name>
    <dbReference type="NCBI Taxonomy" id="88036"/>
    <lineage>
        <taxon>Eukaryota</taxon>
        <taxon>Viridiplantae</taxon>
        <taxon>Streptophyta</taxon>
        <taxon>Embryophyta</taxon>
        <taxon>Tracheophyta</taxon>
        <taxon>Lycopodiopsida</taxon>
        <taxon>Selaginellales</taxon>
        <taxon>Selaginellaceae</taxon>
        <taxon>Selaginella</taxon>
    </lineage>
</organism>
<dbReference type="PANTHER" id="PTHR36343">
    <property type="entry name" value="EXPRESSED PROTEIN"/>
    <property type="match status" value="1"/>
</dbReference>
<keyword evidence="2" id="KW-0472">Membrane</keyword>
<dbReference type="PANTHER" id="PTHR36343:SF1">
    <property type="entry name" value="EXPRESSED PROTEIN"/>
    <property type="match status" value="1"/>
</dbReference>
<dbReference type="FunCoup" id="D8QTN9">
    <property type="interactions" value="2040"/>
</dbReference>
<evidence type="ECO:0000313" key="3">
    <source>
        <dbReference type="EMBL" id="EFJ08664.1"/>
    </source>
</evidence>